<organism evidence="1 2">
    <name type="scientific">Tritrichomonas foetus</name>
    <dbReference type="NCBI Taxonomy" id="1144522"/>
    <lineage>
        <taxon>Eukaryota</taxon>
        <taxon>Metamonada</taxon>
        <taxon>Parabasalia</taxon>
        <taxon>Tritrichomonadida</taxon>
        <taxon>Tritrichomonadidae</taxon>
        <taxon>Tritrichomonas</taxon>
    </lineage>
</organism>
<dbReference type="SUPFAM" id="SSF48371">
    <property type="entry name" value="ARM repeat"/>
    <property type="match status" value="1"/>
</dbReference>
<protein>
    <submittedName>
        <fullName evidence="1">Uncharacterized protein</fullName>
    </submittedName>
</protein>
<dbReference type="Proteomes" id="UP000179807">
    <property type="component" value="Unassembled WGS sequence"/>
</dbReference>
<dbReference type="RefSeq" id="XP_068350207.1">
    <property type="nucleotide sequence ID" value="XM_068494954.1"/>
</dbReference>
<dbReference type="InterPro" id="IPR011989">
    <property type="entry name" value="ARM-like"/>
</dbReference>
<evidence type="ECO:0000313" key="2">
    <source>
        <dbReference type="Proteomes" id="UP000179807"/>
    </source>
</evidence>
<dbReference type="InterPro" id="IPR016024">
    <property type="entry name" value="ARM-type_fold"/>
</dbReference>
<keyword evidence="2" id="KW-1185">Reference proteome</keyword>
<proteinExistence type="predicted"/>
<name>A0A1J4JD07_9EUKA</name>
<comment type="caution">
    <text evidence="1">The sequence shown here is derived from an EMBL/GenBank/DDBJ whole genome shotgun (WGS) entry which is preliminary data.</text>
</comment>
<accession>A0A1J4JD07</accession>
<dbReference type="Gene3D" id="1.25.10.10">
    <property type="entry name" value="Leucine-rich Repeat Variant"/>
    <property type="match status" value="2"/>
</dbReference>
<gene>
    <name evidence="1" type="ORF">TRFO_09604</name>
</gene>
<dbReference type="VEuPathDB" id="TrichDB:TRFO_09604"/>
<evidence type="ECO:0000313" key="1">
    <source>
        <dbReference type="EMBL" id="OHS97070.1"/>
    </source>
</evidence>
<reference evidence="1" key="1">
    <citation type="submission" date="2016-10" db="EMBL/GenBank/DDBJ databases">
        <authorList>
            <person name="Benchimol M."/>
            <person name="Almeida L.G."/>
            <person name="Vasconcelos A.T."/>
            <person name="Perreira-Neves A."/>
            <person name="Rosa I.A."/>
            <person name="Tasca T."/>
            <person name="Bogo M.R."/>
            <person name="de Souza W."/>
        </authorList>
    </citation>
    <scope>NUCLEOTIDE SEQUENCE [LARGE SCALE GENOMIC DNA]</scope>
    <source>
        <strain evidence="1">K</strain>
    </source>
</reference>
<dbReference type="GeneID" id="94829658"/>
<sequence>MLNSLKIGDFSVVPTLENFINRQRELPFQTMIELNIIPFFVDLISNFVLTDQNASLMASLLHIFALLTQSRSPIFNNYINRNFITKLIGLISVHSCLIFSLWSISNLISVSDFIFEIFLDSQIFSILTPLCSNFQSKEILVLCSVIHKRSVKRINHKVDLSIYIQNIQTLILSNDEVVLSLCMKSISKLINSEANFINIDFYKSVIQNIFLKFALTTAQYSEYIRSHQNATSNSFLNIQNHQNIEDASKNVQENCQNDLIFGSALNLLISLLSTDNPEVYELLRQTPILPILVKGMTFPNPTIQEASIQAVCLVIVNMPNYANEILQSGVLEIIFLTVNDGDFKCKKAVTEALCRIIYQENYKILHLEIFNRGGIAFLIDTMINMHEIMPEILDVLYFIKVTYPDLVPVMVESGLIDNLNEIIAGMNEDDEINENVFNKAQVFFEELIEIASHLNYE</sequence>
<dbReference type="AlphaFoldDB" id="A0A1J4JD07"/>
<dbReference type="EMBL" id="MLAK01001137">
    <property type="protein sequence ID" value="OHS97070.1"/>
    <property type="molecule type" value="Genomic_DNA"/>
</dbReference>